<dbReference type="InterPro" id="IPR043150">
    <property type="entry name" value="Phytochrome_PHY_sf"/>
</dbReference>
<dbReference type="Pfam" id="PF01590">
    <property type="entry name" value="GAF"/>
    <property type="match status" value="1"/>
</dbReference>
<feature type="domain" description="Phytochrome chromophore attachment site" evidence="6">
    <location>
        <begin position="408"/>
        <end position="554"/>
    </location>
</feature>
<dbReference type="InterPro" id="IPR016132">
    <property type="entry name" value="Phyto_chromo_attachment"/>
</dbReference>
<protein>
    <submittedName>
        <fullName evidence="7">GAF domain-containing protein</fullName>
    </submittedName>
</protein>
<evidence type="ECO:0000256" key="3">
    <source>
        <dbReference type="ARBA" id="ARBA00022991"/>
    </source>
</evidence>
<dbReference type="GO" id="GO:0006355">
    <property type="term" value="P:regulation of DNA-templated transcription"/>
    <property type="evidence" value="ECO:0007669"/>
    <property type="project" value="InterPro"/>
</dbReference>
<dbReference type="PRINTS" id="PR01033">
    <property type="entry name" value="PHYTOCHROME"/>
</dbReference>
<dbReference type="PANTHER" id="PTHR43065">
    <property type="entry name" value="SENSOR HISTIDINE KINASE"/>
    <property type="match status" value="1"/>
</dbReference>
<keyword evidence="1" id="KW-0600">Photoreceptor protein</keyword>
<keyword evidence="2" id="KW-0716">Sensory transduction</keyword>
<keyword evidence="8" id="KW-1185">Reference proteome</keyword>
<dbReference type="InterPro" id="IPR013515">
    <property type="entry name" value="Phytochrome_cen-reg"/>
</dbReference>
<feature type="region of interest" description="Disordered" evidence="5">
    <location>
        <begin position="64"/>
        <end position="117"/>
    </location>
</feature>
<evidence type="ECO:0000313" key="7">
    <source>
        <dbReference type="EMBL" id="TYT26251.1"/>
    </source>
</evidence>
<dbReference type="InterPro" id="IPR003018">
    <property type="entry name" value="GAF"/>
</dbReference>
<accession>A0A5D4XR81</accession>
<dbReference type="AlphaFoldDB" id="A0A5D4XR81"/>
<comment type="caution">
    <text evidence="7">The sequence shown here is derived from an EMBL/GenBank/DDBJ whole genome shotgun (WGS) entry which is preliminary data.</text>
</comment>
<evidence type="ECO:0000256" key="5">
    <source>
        <dbReference type="SAM" id="MobiDB-lite"/>
    </source>
</evidence>
<dbReference type="Gene3D" id="3.30.450.270">
    <property type="match status" value="1"/>
</dbReference>
<dbReference type="OrthoDB" id="9808408at2"/>
<dbReference type="InterPro" id="IPR035965">
    <property type="entry name" value="PAS-like_dom_sf"/>
</dbReference>
<dbReference type="GO" id="GO:0009584">
    <property type="term" value="P:detection of visible light"/>
    <property type="evidence" value="ECO:0007669"/>
    <property type="project" value="InterPro"/>
</dbReference>
<dbReference type="SUPFAM" id="SSF55781">
    <property type="entry name" value="GAF domain-like"/>
    <property type="match status" value="2"/>
</dbReference>
<dbReference type="InterPro" id="IPR013654">
    <property type="entry name" value="PAS_2"/>
</dbReference>
<reference evidence="7 8" key="1">
    <citation type="submission" date="2019-08" db="EMBL/GenBank/DDBJ databases">
        <title>Luteimonas viscosus sp. nov., isolated from soil of a sunflower field.</title>
        <authorList>
            <person name="Jianli Z."/>
            <person name="Ying Z."/>
        </authorList>
    </citation>
    <scope>NUCLEOTIDE SEQUENCE [LARGE SCALE GENOMIC DNA]</scope>
    <source>
        <strain evidence="7 8">XBU10</strain>
    </source>
</reference>
<evidence type="ECO:0000256" key="2">
    <source>
        <dbReference type="ARBA" id="ARBA00022606"/>
    </source>
</evidence>
<dbReference type="Proteomes" id="UP000324973">
    <property type="component" value="Unassembled WGS sequence"/>
</dbReference>
<evidence type="ECO:0000256" key="4">
    <source>
        <dbReference type="ARBA" id="ARBA00023170"/>
    </source>
</evidence>
<dbReference type="Gene3D" id="3.30.450.20">
    <property type="entry name" value="PAS domain"/>
    <property type="match status" value="1"/>
</dbReference>
<dbReference type="SUPFAM" id="SSF55785">
    <property type="entry name" value="PYP-like sensor domain (PAS domain)"/>
    <property type="match status" value="1"/>
</dbReference>
<dbReference type="InterPro" id="IPR029016">
    <property type="entry name" value="GAF-like_dom_sf"/>
</dbReference>
<evidence type="ECO:0000259" key="6">
    <source>
        <dbReference type="PROSITE" id="PS50046"/>
    </source>
</evidence>
<dbReference type="InterPro" id="IPR001294">
    <property type="entry name" value="Phytochrome"/>
</dbReference>
<proteinExistence type="predicted"/>
<dbReference type="PANTHER" id="PTHR43065:SF42">
    <property type="entry name" value="TWO-COMPONENT SENSOR PPRA"/>
    <property type="match status" value="1"/>
</dbReference>
<sequence length="838" mass="90796">MQADPGTDLETMAGEVVVGEGHGAGQVREDAHCSDGEDSGAVLIFLNTLRRARRVDARLGRYPAPHHRIERPGHHPHIGPGHGADAPARGHRRPARTGGRAVPARPGFGRHLPPLRAGHAPLRHRLRDRSRGAPAPFGMAGPRPVVAGAGAARGRGRARSGLRRGHPAGMVLRDGRQRHGRARAVARCPAARLRPRARRRLPGAPRGRGGLVRAAGAVVGARCRRRATHGPGRARRADRLRTGPCLFRAQLRPCSRCRRQGARMTPELERALDACASEPIHLPGAIQPHGYLISCQLPDWSIHHVSANIEALTSAPPEDMLRRSLREFITDDVIQTIAETIGFAEPGAQAQRAAVANIGPMAALCEVSVHVAQGLVHIEIEPHVRGAGERSPTVVAQAMITRVAQGGDDEGFHQRVAEQVRLLTGYDRVMVYRFRHDDSGDVVAESRDSAMPAYLGLRYPASDIPPQARRLYLHNRIRVIPDANYTPVPVLPDRSARGEPLDLGQLSLRSVSPVHLEYLANMGVGASMSISIIAGGRLWGLVACHHRGVRHLSPGVRAAADLFGLFVSMRVAAREQQEAAAMEDGARAVRDTLALRLAHASDPRLAIAAELDLLRRAVACDGVALLQSGRWYGAGRTPPAERIPDLLAWLAREAHPAAPAMTDRAEDWSPGPEAADGIAGVFALPLDPGSDEWLLFFRCEQIEDVRWAGRPDEPFVVAGDGSRIGPRASFAAWRETVRGSSAPWSDADARIARRLWLVLREHYRRPGPHAEVGDLRGHRSRLDVRDHGKRLLQLSELLDGLVHVSPVETARLSARIAKLEEELQGLVSSANLAGSSSR</sequence>
<dbReference type="SMART" id="SM00065">
    <property type="entry name" value="GAF"/>
    <property type="match status" value="1"/>
</dbReference>
<organism evidence="7 8">
    <name type="scientific">Luteimonas viscosa</name>
    <dbReference type="NCBI Taxonomy" id="1132694"/>
    <lineage>
        <taxon>Bacteria</taxon>
        <taxon>Pseudomonadati</taxon>
        <taxon>Pseudomonadota</taxon>
        <taxon>Gammaproteobacteria</taxon>
        <taxon>Lysobacterales</taxon>
        <taxon>Lysobacteraceae</taxon>
        <taxon>Luteimonas</taxon>
    </lineage>
</organism>
<evidence type="ECO:0000313" key="8">
    <source>
        <dbReference type="Proteomes" id="UP000324973"/>
    </source>
</evidence>
<dbReference type="Gene3D" id="3.30.450.40">
    <property type="match status" value="1"/>
</dbReference>
<dbReference type="GO" id="GO:0009881">
    <property type="term" value="F:photoreceptor activity"/>
    <property type="evidence" value="ECO:0007669"/>
    <property type="project" value="UniProtKB-KW"/>
</dbReference>
<keyword evidence="4" id="KW-0675">Receptor</keyword>
<name>A0A5D4XR81_9GAMM</name>
<dbReference type="EMBL" id="VTFT01000001">
    <property type="protein sequence ID" value="TYT26251.1"/>
    <property type="molecule type" value="Genomic_DNA"/>
</dbReference>
<gene>
    <name evidence="7" type="ORF">FZO89_08245</name>
</gene>
<evidence type="ECO:0000256" key="1">
    <source>
        <dbReference type="ARBA" id="ARBA00022543"/>
    </source>
</evidence>
<feature type="compositionally biased region" description="Basic residues" evidence="5">
    <location>
        <begin position="64"/>
        <end position="77"/>
    </location>
</feature>
<dbReference type="Pfam" id="PF08446">
    <property type="entry name" value="PAS_2"/>
    <property type="match status" value="1"/>
</dbReference>
<dbReference type="Pfam" id="PF00360">
    <property type="entry name" value="PHY"/>
    <property type="match status" value="1"/>
</dbReference>
<keyword evidence="3" id="KW-0157">Chromophore</keyword>
<dbReference type="PROSITE" id="PS50046">
    <property type="entry name" value="PHYTOCHROME_2"/>
    <property type="match status" value="1"/>
</dbReference>